<reference evidence="2 3" key="1">
    <citation type="submission" date="2018-10" db="EMBL/GenBank/DDBJ databases">
        <title>Fifty Aureobasidium pullulans genomes reveal a recombining polyextremotolerant generalist.</title>
        <authorList>
            <person name="Gostincar C."/>
            <person name="Turk M."/>
            <person name="Zajc J."/>
            <person name="Gunde-Cimerman N."/>
        </authorList>
    </citation>
    <scope>NUCLEOTIDE SEQUENCE [LARGE SCALE GENOMIC DNA]</scope>
    <source>
        <strain evidence="2 3">EXF-9785</strain>
    </source>
</reference>
<dbReference type="AlphaFoldDB" id="A0A4S9E6M1"/>
<name>A0A4S9E6M1_AURPU</name>
<evidence type="ECO:0000313" key="3">
    <source>
        <dbReference type="Proteomes" id="UP000308953"/>
    </source>
</evidence>
<protein>
    <submittedName>
        <fullName evidence="2">Uncharacterized protein</fullName>
    </submittedName>
</protein>
<comment type="caution">
    <text evidence="2">The sequence shown here is derived from an EMBL/GenBank/DDBJ whole genome shotgun (WGS) entry which is preliminary data.</text>
</comment>
<proteinExistence type="predicted"/>
<organism evidence="2 3">
    <name type="scientific">Aureobasidium pullulans</name>
    <name type="common">Black yeast</name>
    <name type="synonym">Pullularia pullulans</name>
    <dbReference type="NCBI Taxonomy" id="5580"/>
    <lineage>
        <taxon>Eukaryota</taxon>
        <taxon>Fungi</taxon>
        <taxon>Dikarya</taxon>
        <taxon>Ascomycota</taxon>
        <taxon>Pezizomycotina</taxon>
        <taxon>Dothideomycetes</taxon>
        <taxon>Dothideomycetidae</taxon>
        <taxon>Dothideales</taxon>
        <taxon>Saccotheciaceae</taxon>
        <taxon>Aureobasidium</taxon>
    </lineage>
</organism>
<feature type="compositionally biased region" description="Polar residues" evidence="1">
    <location>
        <begin position="205"/>
        <end position="220"/>
    </location>
</feature>
<dbReference type="EMBL" id="QZAV01000327">
    <property type="protein sequence ID" value="THX29662.1"/>
    <property type="molecule type" value="Genomic_DNA"/>
</dbReference>
<feature type="region of interest" description="Disordered" evidence="1">
    <location>
        <begin position="361"/>
        <end position="387"/>
    </location>
</feature>
<feature type="compositionally biased region" description="Acidic residues" evidence="1">
    <location>
        <begin position="126"/>
        <end position="135"/>
    </location>
</feature>
<sequence length="559" mass="61240">MHPRWLAWDRELATPVICVTTGRRRVHTHYSAALAPGNRRGSLGRGVLLLLVSSKLKVDMDKLLGMAGYKTKASTNTAYHKLKAKIKSVSAAAEADEAEAEDSAVPSSPVKKSRGKKAVPVKAESDSEDDDEADEIAPTKPTASGRSFRVTANKHAALKAKMAARPSIGRATRASARTNKVDVQMPEDSSWVQAIEEVAWPGTKAQLSTKGSASKGSPNKPSGVAKSKRYTPLKKMQSKAPLEDTPVRAMTNGMAATGSRPRQERQPLPLPTPTKENEQPRKYDRREEDVHVEPSETSGDTLINAPPSFDMGRNLDLLDSGPRTDALDFHNQSMHSQGNQSFGSHRLDLTWVSAYNPVTTRSRRSSTYGTPVSPPAPKQDKENPQYSDKEILNFATLIYVKPGTEEDANGVPGTMPPIYSPRPIAVGPHLPYYGRPGWPLSLDVADEMMTLLAIRGSQWSKTRPLTVEPPPGALSIKKKAKSAKAIKVESRFHADCLAEEEGTEKPTLHLAQPSAYNPIRTVEGLRMLFDSGYIRKPDNPRCAMWDECMFRELEVQGIL</sequence>
<feature type="compositionally biased region" description="Basic and acidic residues" evidence="1">
    <location>
        <begin position="275"/>
        <end position="294"/>
    </location>
</feature>
<evidence type="ECO:0000256" key="1">
    <source>
        <dbReference type="SAM" id="MobiDB-lite"/>
    </source>
</evidence>
<feature type="compositionally biased region" description="Basic and acidic residues" evidence="1">
    <location>
        <begin position="378"/>
        <end position="387"/>
    </location>
</feature>
<feature type="region of interest" description="Disordered" evidence="1">
    <location>
        <begin position="97"/>
        <end position="179"/>
    </location>
</feature>
<feature type="region of interest" description="Disordered" evidence="1">
    <location>
        <begin position="203"/>
        <end position="309"/>
    </location>
</feature>
<accession>A0A4S9E6M1</accession>
<gene>
    <name evidence="2" type="ORF">D6D10_08867</name>
</gene>
<dbReference type="Proteomes" id="UP000308953">
    <property type="component" value="Unassembled WGS sequence"/>
</dbReference>
<evidence type="ECO:0000313" key="2">
    <source>
        <dbReference type="EMBL" id="THX29662.1"/>
    </source>
</evidence>